<accession>A0A6D2LE23</accession>
<dbReference type="Proteomes" id="UP000467841">
    <property type="component" value="Unassembled WGS sequence"/>
</dbReference>
<comment type="caution">
    <text evidence="1">The sequence shown here is derived from an EMBL/GenBank/DDBJ whole genome shotgun (WGS) entry which is preliminary data.</text>
</comment>
<reference evidence="1" key="1">
    <citation type="submission" date="2020-01" db="EMBL/GenBank/DDBJ databases">
        <authorList>
            <person name="Mishra B."/>
        </authorList>
    </citation>
    <scope>NUCLEOTIDE SEQUENCE [LARGE SCALE GENOMIC DNA]</scope>
</reference>
<dbReference type="AlphaFoldDB" id="A0A6D2LE23"/>
<evidence type="ECO:0000313" key="1">
    <source>
        <dbReference type="EMBL" id="CAA7058046.1"/>
    </source>
</evidence>
<name>A0A6D2LE23_9BRAS</name>
<proteinExistence type="predicted"/>
<protein>
    <submittedName>
        <fullName evidence="1">Uncharacterized protein</fullName>
    </submittedName>
</protein>
<gene>
    <name evidence="1" type="ORF">MERR_LOCUS45282</name>
</gene>
<dbReference type="EMBL" id="CACVBM020001718">
    <property type="protein sequence ID" value="CAA7058046.1"/>
    <property type="molecule type" value="Genomic_DNA"/>
</dbReference>
<sequence length="128" mass="14232">MGFPKPQQFQLKITKEEDFADCAKLLHPLACYILSVGVVDRLCMLAEVSLQLLHSLWSWRISSSVWYLGGGGGKSTRSRFRLTGVLCRFGAAKLSSAVSSLDFSCQTRGLWGRRGFLSCLFWSYGGDL</sequence>
<evidence type="ECO:0000313" key="2">
    <source>
        <dbReference type="Proteomes" id="UP000467841"/>
    </source>
</evidence>
<keyword evidence="2" id="KW-1185">Reference proteome</keyword>
<organism evidence="1 2">
    <name type="scientific">Microthlaspi erraticum</name>
    <dbReference type="NCBI Taxonomy" id="1685480"/>
    <lineage>
        <taxon>Eukaryota</taxon>
        <taxon>Viridiplantae</taxon>
        <taxon>Streptophyta</taxon>
        <taxon>Embryophyta</taxon>
        <taxon>Tracheophyta</taxon>
        <taxon>Spermatophyta</taxon>
        <taxon>Magnoliopsida</taxon>
        <taxon>eudicotyledons</taxon>
        <taxon>Gunneridae</taxon>
        <taxon>Pentapetalae</taxon>
        <taxon>rosids</taxon>
        <taxon>malvids</taxon>
        <taxon>Brassicales</taxon>
        <taxon>Brassicaceae</taxon>
        <taxon>Coluteocarpeae</taxon>
        <taxon>Microthlaspi</taxon>
    </lineage>
</organism>